<dbReference type="InterPro" id="IPR012341">
    <property type="entry name" value="6hp_glycosidase-like_sf"/>
</dbReference>
<protein>
    <submittedName>
        <fullName evidence="2">Six-hairpin glycosidase-like protein</fullName>
    </submittedName>
</protein>
<feature type="domain" description="Alpha-L-rhamnosidase six-hairpin glycosidase" evidence="1">
    <location>
        <begin position="183"/>
        <end position="330"/>
    </location>
</feature>
<organism evidence="2 3">
    <name type="scientific">Pseudolysobacter antarcticus</name>
    <dbReference type="NCBI Taxonomy" id="2511995"/>
    <lineage>
        <taxon>Bacteria</taxon>
        <taxon>Pseudomonadati</taxon>
        <taxon>Pseudomonadota</taxon>
        <taxon>Gammaproteobacteria</taxon>
        <taxon>Lysobacterales</taxon>
        <taxon>Rhodanobacteraceae</taxon>
        <taxon>Pseudolysobacter</taxon>
    </lineage>
</organism>
<name>A0A411HQK7_9GAMM</name>
<keyword evidence="2" id="KW-0378">Hydrolase</keyword>
<reference evidence="2 3" key="1">
    <citation type="submission" date="2019-01" db="EMBL/GenBank/DDBJ databases">
        <title>Pseudolysobacter antarctica gen. nov., sp. nov., isolated from Fildes Peninsula, Antarctica.</title>
        <authorList>
            <person name="Wei Z."/>
            <person name="Peng F."/>
        </authorList>
    </citation>
    <scope>NUCLEOTIDE SEQUENCE [LARGE SCALE GENOMIC DNA]</scope>
    <source>
        <strain evidence="2 3">AQ6-296</strain>
    </source>
</reference>
<dbReference type="GO" id="GO:0016798">
    <property type="term" value="F:hydrolase activity, acting on glycosyl bonds"/>
    <property type="evidence" value="ECO:0007669"/>
    <property type="project" value="UniProtKB-KW"/>
</dbReference>
<accession>A0A411HQK7</accession>
<gene>
    <name evidence="2" type="ORF">ELE36_19655</name>
</gene>
<sequence>MIAALIALPIAATSAAEPWSTELQYRGRITTAAVTPDGYQLTANGVIRLLPRQSAVSTTASPLFDALFALAQQELEQARVSQITDAAFDHGAALPCECLETGEKWKYVWTRDLAYATDLALFRFDPQRARNGLEFKLSGLRATIETAVIPASYVVQDTGSGGSWPVSSDRIVWFLGARHLLSDPVFSEKVYKALKDTLAQDRRHVFDKQRGLYRGETSFLDWREQSYPGWTARNVNFIAESFALSTNVLFYQALQLAKQMAQTRGDADSAVYRQQAEQLGAAIEKNFWREDRGLYMSYSGGLNAPRRIEAYDLLGTALVILSGIAPPAHARRALANYPTWDAGSAVIWPEHDDVPIYHNRAIWPFVSAYALRAARTLDEPARIAHELRSIMRGAALAGSNMENYEFTTQATTFIDGANSGPVVNSKRQLWSVAAYLDMVVEGVFGLTDHDTIDPKIPRELVPMLFGDRNEIRLDLAERHITLIKPAQMADDANLLVADSSVADRRDIRVQLRARHVASSPLPLQHSAYAPSTPALPVVIRDGAHWQIRSTTTGPLHLYINDRAVRNFSGTTTLAHRREQQCISLTRSDDKGIESLPSDSVCVGDTVPVTGVWPRLWSAPRSGHYVVRLDYRNNHGPINTGITAAEKILQVQCGRVDTQSAPLLMPHSVGWQASTAMTFNARAGERCEFALENGFNMSMLAHYIRYTGGEGGASGAIHAADTGDLQITPLD</sequence>
<evidence type="ECO:0000313" key="3">
    <source>
        <dbReference type="Proteomes" id="UP000291562"/>
    </source>
</evidence>
<dbReference type="AlphaFoldDB" id="A0A411HQK7"/>
<dbReference type="SUPFAM" id="SSF48208">
    <property type="entry name" value="Six-hairpin glycosidases"/>
    <property type="match status" value="1"/>
</dbReference>
<dbReference type="Pfam" id="PF17389">
    <property type="entry name" value="Bac_rhamnosid6H"/>
    <property type="match status" value="1"/>
</dbReference>
<dbReference type="Gene3D" id="1.50.10.10">
    <property type="match status" value="1"/>
</dbReference>
<proteinExistence type="predicted"/>
<dbReference type="KEGG" id="xbc:ELE36_19655"/>
<dbReference type="OrthoDB" id="49490at2"/>
<dbReference type="EMBL" id="CP035704">
    <property type="protein sequence ID" value="QBB72788.1"/>
    <property type="molecule type" value="Genomic_DNA"/>
</dbReference>
<dbReference type="Proteomes" id="UP000291562">
    <property type="component" value="Chromosome"/>
</dbReference>
<keyword evidence="2" id="KW-0326">Glycosidase</keyword>
<evidence type="ECO:0000313" key="2">
    <source>
        <dbReference type="EMBL" id="QBB72788.1"/>
    </source>
</evidence>
<dbReference type="InterPro" id="IPR008928">
    <property type="entry name" value="6-hairpin_glycosidase_sf"/>
</dbReference>
<evidence type="ECO:0000259" key="1">
    <source>
        <dbReference type="Pfam" id="PF17389"/>
    </source>
</evidence>
<keyword evidence="3" id="KW-1185">Reference proteome</keyword>
<dbReference type="GO" id="GO:0005975">
    <property type="term" value="P:carbohydrate metabolic process"/>
    <property type="evidence" value="ECO:0007669"/>
    <property type="project" value="InterPro"/>
</dbReference>
<dbReference type="InterPro" id="IPR035396">
    <property type="entry name" value="Bac_rhamnosid6H"/>
</dbReference>